<dbReference type="VEuPathDB" id="FungiDB:HpaG800373"/>
<dbReference type="InParanoid" id="M4B275"/>
<proteinExistence type="predicted"/>
<dbReference type="EMBL" id="JH597777">
    <property type="status" value="NOT_ANNOTATED_CDS"/>
    <property type="molecule type" value="Genomic_DNA"/>
</dbReference>
<evidence type="ECO:0000313" key="2">
    <source>
        <dbReference type="Proteomes" id="UP000011713"/>
    </source>
</evidence>
<accession>M4B275</accession>
<name>M4B275_HYAAE</name>
<keyword evidence="2" id="KW-1185">Reference proteome</keyword>
<evidence type="ECO:0000313" key="1">
    <source>
        <dbReference type="EnsemblProtists" id="HpaP800373"/>
    </source>
</evidence>
<dbReference type="Pfam" id="PF14223">
    <property type="entry name" value="Retrotran_gag_2"/>
    <property type="match status" value="1"/>
</dbReference>
<dbReference type="eggNOG" id="ENOG502SVBG">
    <property type="taxonomic scope" value="Eukaryota"/>
</dbReference>
<reference evidence="2" key="1">
    <citation type="journal article" date="2010" name="Science">
        <title>Signatures of adaptation to obligate biotrophy in the Hyaloperonospora arabidopsidis genome.</title>
        <authorList>
            <person name="Baxter L."/>
            <person name="Tripathy S."/>
            <person name="Ishaque N."/>
            <person name="Boot N."/>
            <person name="Cabral A."/>
            <person name="Kemen E."/>
            <person name="Thines M."/>
            <person name="Ah-Fong A."/>
            <person name="Anderson R."/>
            <person name="Badejoko W."/>
            <person name="Bittner-Eddy P."/>
            <person name="Boore J.L."/>
            <person name="Chibucos M.C."/>
            <person name="Coates M."/>
            <person name="Dehal P."/>
            <person name="Delehaunty K."/>
            <person name="Dong S."/>
            <person name="Downton P."/>
            <person name="Dumas B."/>
            <person name="Fabro G."/>
            <person name="Fronick C."/>
            <person name="Fuerstenberg S.I."/>
            <person name="Fulton L."/>
            <person name="Gaulin E."/>
            <person name="Govers F."/>
            <person name="Hughes L."/>
            <person name="Humphray S."/>
            <person name="Jiang R.H."/>
            <person name="Judelson H."/>
            <person name="Kamoun S."/>
            <person name="Kyung K."/>
            <person name="Meijer H."/>
            <person name="Minx P."/>
            <person name="Morris P."/>
            <person name="Nelson J."/>
            <person name="Phuntumart V."/>
            <person name="Qutob D."/>
            <person name="Rehmany A."/>
            <person name="Rougon-Cardoso A."/>
            <person name="Ryden P."/>
            <person name="Torto-Alalibo T."/>
            <person name="Studholme D."/>
            <person name="Wang Y."/>
            <person name="Win J."/>
            <person name="Wood J."/>
            <person name="Clifton S.W."/>
            <person name="Rogers J."/>
            <person name="Van den Ackerveken G."/>
            <person name="Jones J.D."/>
            <person name="McDowell J.M."/>
            <person name="Beynon J."/>
            <person name="Tyler B.M."/>
        </authorList>
    </citation>
    <scope>NUCLEOTIDE SEQUENCE [LARGE SCALE GENOMIC DNA]</scope>
    <source>
        <strain evidence="2">Emoy2</strain>
    </source>
</reference>
<sequence>MSTWHFVNREVTLTFADPQAWDDYVKTSNVPFGLMLLHIEADYHHVVDDSEEAWVVWDHLKSLYEGS</sequence>
<protein>
    <submittedName>
        <fullName evidence="1">Uncharacterized protein</fullName>
    </submittedName>
</protein>
<reference evidence="1" key="2">
    <citation type="submission" date="2015-06" db="UniProtKB">
        <authorList>
            <consortium name="EnsemblProtists"/>
        </authorList>
    </citation>
    <scope>IDENTIFICATION</scope>
    <source>
        <strain evidence="1">Emoy2</strain>
    </source>
</reference>
<dbReference type="EnsemblProtists" id="HpaT800373">
    <property type="protein sequence ID" value="HpaP800373"/>
    <property type="gene ID" value="HpaG800373"/>
</dbReference>
<organism evidence="1 2">
    <name type="scientific">Hyaloperonospora arabidopsidis (strain Emoy2)</name>
    <name type="common">Downy mildew agent</name>
    <name type="synonym">Peronospora arabidopsidis</name>
    <dbReference type="NCBI Taxonomy" id="559515"/>
    <lineage>
        <taxon>Eukaryota</taxon>
        <taxon>Sar</taxon>
        <taxon>Stramenopiles</taxon>
        <taxon>Oomycota</taxon>
        <taxon>Peronosporomycetes</taxon>
        <taxon>Peronosporales</taxon>
        <taxon>Peronosporaceae</taxon>
        <taxon>Hyaloperonospora</taxon>
    </lineage>
</organism>
<dbReference type="AlphaFoldDB" id="M4B275"/>
<dbReference type="HOGENOM" id="CLU_2817906_0_0_1"/>
<dbReference type="Proteomes" id="UP000011713">
    <property type="component" value="Unassembled WGS sequence"/>
</dbReference>